<organism evidence="1 2">
    <name type="scientific">Jannaschia pohangensis</name>
    <dbReference type="NCBI Taxonomy" id="390807"/>
    <lineage>
        <taxon>Bacteria</taxon>
        <taxon>Pseudomonadati</taxon>
        <taxon>Pseudomonadota</taxon>
        <taxon>Alphaproteobacteria</taxon>
        <taxon>Rhodobacterales</taxon>
        <taxon>Roseobacteraceae</taxon>
        <taxon>Jannaschia</taxon>
    </lineage>
</organism>
<dbReference type="Proteomes" id="UP000199110">
    <property type="component" value="Unassembled WGS sequence"/>
</dbReference>
<evidence type="ECO:0000313" key="2">
    <source>
        <dbReference type="Proteomes" id="UP000199110"/>
    </source>
</evidence>
<keyword evidence="2" id="KW-1185">Reference proteome</keyword>
<protein>
    <submittedName>
        <fullName evidence="1">Uncharacterized protein</fullName>
    </submittedName>
</protein>
<dbReference type="PROSITE" id="PS51257">
    <property type="entry name" value="PROKAR_LIPOPROTEIN"/>
    <property type="match status" value="1"/>
</dbReference>
<name>A0A1I3ILH7_9RHOB</name>
<reference evidence="1 2" key="1">
    <citation type="submission" date="2016-10" db="EMBL/GenBank/DDBJ databases">
        <authorList>
            <person name="de Groot N.N."/>
        </authorList>
    </citation>
    <scope>NUCLEOTIDE SEQUENCE [LARGE SCALE GENOMIC DNA]</scope>
    <source>
        <strain evidence="1 2">DSM 19073</strain>
    </source>
</reference>
<sequence>MSTSILRVTGLVAALALSACVGNDFERAAGGAVVGGLAAKALDGNVAGGVLIGAAAGALADDVAGY</sequence>
<dbReference type="EMBL" id="FORA01000001">
    <property type="protein sequence ID" value="SFI48821.1"/>
    <property type="molecule type" value="Genomic_DNA"/>
</dbReference>
<accession>A0A1I3ILH7</accession>
<evidence type="ECO:0000313" key="1">
    <source>
        <dbReference type="EMBL" id="SFI48821.1"/>
    </source>
</evidence>
<gene>
    <name evidence="1" type="ORF">SAMN04488095_1023</name>
</gene>
<dbReference type="RefSeq" id="WP_092777716.1">
    <property type="nucleotide sequence ID" value="NZ_FORA01000001.1"/>
</dbReference>
<dbReference type="AlphaFoldDB" id="A0A1I3ILH7"/>
<proteinExistence type="predicted"/>